<accession>A0A147BBX6</accession>
<sequence>EHLAATRQSPSGHLAVHCDRCECHPDFHGTKIVGSFKTKLAREKHEAFMIKSHGSTVCVNAPSIALSDKEQAFISQASVIHQCRPAALGF</sequence>
<dbReference type="AlphaFoldDB" id="A0A147BBX6"/>
<reference evidence="1" key="1">
    <citation type="journal article" date="2018" name="PLoS Negl. Trop. Dis.">
        <title>Sialome diversity of ticks revealed by RNAseq of single tick salivary glands.</title>
        <authorList>
            <person name="Perner J."/>
            <person name="Kropackova S."/>
            <person name="Kopacek P."/>
            <person name="Ribeiro J.M."/>
        </authorList>
    </citation>
    <scope>NUCLEOTIDE SEQUENCE</scope>
    <source>
        <strain evidence="1">Siblings of single egg batch collected in Ceske Budejovice</strain>
        <tissue evidence="1">Salivary glands</tissue>
    </source>
</reference>
<evidence type="ECO:0000313" key="1">
    <source>
        <dbReference type="EMBL" id="JAR87952.1"/>
    </source>
</evidence>
<feature type="non-terminal residue" evidence="1">
    <location>
        <position position="1"/>
    </location>
</feature>
<dbReference type="EMBL" id="GEGO01007452">
    <property type="protein sequence ID" value="JAR87952.1"/>
    <property type="molecule type" value="Transcribed_RNA"/>
</dbReference>
<organism evidence="1">
    <name type="scientific">Ixodes ricinus</name>
    <name type="common">Common tick</name>
    <name type="synonym">Acarus ricinus</name>
    <dbReference type="NCBI Taxonomy" id="34613"/>
    <lineage>
        <taxon>Eukaryota</taxon>
        <taxon>Metazoa</taxon>
        <taxon>Ecdysozoa</taxon>
        <taxon>Arthropoda</taxon>
        <taxon>Chelicerata</taxon>
        <taxon>Arachnida</taxon>
        <taxon>Acari</taxon>
        <taxon>Parasitiformes</taxon>
        <taxon>Ixodida</taxon>
        <taxon>Ixodoidea</taxon>
        <taxon>Ixodidae</taxon>
        <taxon>Ixodinae</taxon>
        <taxon>Ixodes</taxon>
    </lineage>
</organism>
<name>A0A147BBX6_IXORI</name>
<protein>
    <recommendedName>
        <fullName evidence="2">Tick transposon</fullName>
    </recommendedName>
</protein>
<proteinExistence type="predicted"/>
<evidence type="ECO:0008006" key="2">
    <source>
        <dbReference type="Google" id="ProtNLM"/>
    </source>
</evidence>